<name>A0AAU8DMM4_9ACTN</name>
<dbReference type="PANTHER" id="PTHR43658:SF8">
    <property type="entry name" value="17-BETA-HYDROXYSTEROID DEHYDROGENASE 14-RELATED"/>
    <property type="match status" value="1"/>
</dbReference>
<dbReference type="PRINTS" id="PR00081">
    <property type="entry name" value="GDHRDH"/>
</dbReference>
<dbReference type="PRINTS" id="PR00080">
    <property type="entry name" value="SDRFAMILY"/>
</dbReference>
<dbReference type="PROSITE" id="PS00061">
    <property type="entry name" value="ADH_SHORT"/>
    <property type="match status" value="1"/>
</dbReference>
<feature type="signal peptide" evidence="4">
    <location>
        <begin position="1"/>
        <end position="26"/>
    </location>
</feature>
<dbReference type="PANTHER" id="PTHR43658">
    <property type="entry name" value="SHORT-CHAIN DEHYDROGENASE/REDUCTASE"/>
    <property type="match status" value="1"/>
</dbReference>
<dbReference type="InterPro" id="IPR002347">
    <property type="entry name" value="SDR_fam"/>
</dbReference>
<proteinExistence type="inferred from homology"/>
<dbReference type="AlphaFoldDB" id="A0AAU8DMM4"/>
<evidence type="ECO:0000256" key="3">
    <source>
        <dbReference type="RuleBase" id="RU000363"/>
    </source>
</evidence>
<evidence type="ECO:0000256" key="4">
    <source>
        <dbReference type="SAM" id="SignalP"/>
    </source>
</evidence>
<gene>
    <name evidence="5" type="ORF">ABLG96_19720</name>
</gene>
<dbReference type="InterPro" id="IPR020904">
    <property type="entry name" value="Sc_DH/Rdtase_CS"/>
</dbReference>
<keyword evidence="4" id="KW-0732">Signal</keyword>
<comment type="similarity">
    <text evidence="1 3">Belongs to the short-chain dehydrogenases/reductases (SDR) family.</text>
</comment>
<dbReference type="InterPro" id="IPR036291">
    <property type="entry name" value="NAD(P)-bd_dom_sf"/>
</dbReference>
<accession>A0AAU8DMM4</accession>
<feature type="chain" id="PRO_5043482035" evidence="4">
    <location>
        <begin position="27"/>
        <end position="253"/>
    </location>
</feature>
<sequence>MQVQNTAALVTGAASGLGSATATALAAQGVQVFGLDLAGGWEKGGDPAEGVTAVHGDVTSEDDVKAAVAQANEGASLRIVVNCAGLGWASRILSKKGVHDLGLFQKVVAVNLVGTFNVLRLAAEAIATNDTVDESGQRGVVVNTASVAAFDGQIGQIAYSASKGGVAGMTLPAARDLAQFGIRVMTIAPGVIDTPMMQGITEEFKKTLEASVPFPARLGTPAEYAQLVGMIVAHDYLNGEVIRMDGSLRMAPR</sequence>
<protein>
    <submittedName>
        <fullName evidence="5">SDR family NAD(P)-dependent oxidoreductase</fullName>
    </submittedName>
</protein>
<evidence type="ECO:0000313" key="5">
    <source>
        <dbReference type="EMBL" id="XCG63399.1"/>
    </source>
</evidence>
<dbReference type="RefSeq" id="WP_353649014.1">
    <property type="nucleotide sequence ID" value="NZ_CP159218.1"/>
</dbReference>
<reference evidence="5" key="1">
    <citation type="submission" date="2024-05" db="EMBL/GenBank/DDBJ databases">
        <authorList>
            <person name="Cai S.Y."/>
            <person name="Jin L.M."/>
            <person name="Li H.R."/>
        </authorList>
    </citation>
    <scope>NUCLEOTIDE SEQUENCE</scope>
    <source>
        <strain evidence="5">A5-74</strain>
    </source>
</reference>
<evidence type="ECO:0000256" key="1">
    <source>
        <dbReference type="ARBA" id="ARBA00006484"/>
    </source>
</evidence>
<keyword evidence="2" id="KW-0560">Oxidoreductase</keyword>
<organism evidence="5">
    <name type="scientific">Nakamurella sp. A5-74</name>
    <dbReference type="NCBI Taxonomy" id="3158264"/>
    <lineage>
        <taxon>Bacteria</taxon>
        <taxon>Bacillati</taxon>
        <taxon>Actinomycetota</taxon>
        <taxon>Actinomycetes</taxon>
        <taxon>Nakamurellales</taxon>
        <taxon>Nakamurellaceae</taxon>
        <taxon>Nakamurella</taxon>
    </lineage>
</organism>
<dbReference type="Pfam" id="PF00106">
    <property type="entry name" value="adh_short"/>
    <property type="match status" value="1"/>
</dbReference>
<dbReference type="EMBL" id="CP159218">
    <property type="protein sequence ID" value="XCG63399.1"/>
    <property type="molecule type" value="Genomic_DNA"/>
</dbReference>
<dbReference type="SUPFAM" id="SSF51735">
    <property type="entry name" value="NAD(P)-binding Rossmann-fold domains"/>
    <property type="match status" value="1"/>
</dbReference>
<evidence type="ECO:0000256" key="2">
    <source>
        <dbReference type="ARBA" id="ARBA00023002"/>
    </source>
</evidence>
<dbReference type="GO" id="GO:0016491">
    <property type="term" value="F:oxidoreductase activity"/>
    <property type="evidence" value="ECO:0007669"/>
    <property type="project" value="UniProtKB-KW"/>
</dbReference>
<dbReference type="Gene3D" id="3.40.50.720">
    <property type="entry name" value="NAD(P)-binding Rossmann-like Domain"/>
    <property type="match status" value="1"/>
</dbReference>